<dbReference type="InterPro" id="IPR055411">
    <property type="entry name" value="LRR_FXL15/At3g58940/PEG3-like"/>
</dbReference>
<dbReference type="InterPro" id="IPR036047">
    <property type="entry name" value="F-box-like_dom_sf"/>
</dbReference>
<dbReference type="AlphaFoldDB" id="A0A3B6BZ46"/>
<evidence type="ECO:0000259" key="3">
    <source>
        <dbReference type="Pfam" id="PF24758"/>
    </source>
</evidence>
<evidence type="ECO:0000313" key="4">
    <source>
        <dbReference type="EnsemblPlants" id="TraesCS2B02G089900.1.cds1"/>
    </source>
</evidence>
<dbReference type="Pfam" id="PF24758">
    <property type="entry name" value="LRR_At5g56370"/>
    <property type="match status" value="1"/>
</dbReference>
<evidence type="ECO:0000313" key="5">
    <source>
        <dbReference type="Proteomes" id="UP000019116"/>
    </source>
</evidence>
<evidence type="ECO:0000256" key="1">
    <source>
        <dbReference type="SAM" id="MobiDB-lite"/>
    </source>
</evidence>
<dbReference type="OrthoDB" id="612216at2759"/>
<dbReference type="PANTHER" id="PTHR32141">
    <property type="match status" value="1"/>
</dbReference>
<sequence>MHGADRLSGLSDDLIASIISFLSAREAARTSALSRRWRPIWLGTDSLNLDSRSYGDLGKDHSSHHDGGGLAGIKMNYRLFSDACKFLGTAGRCGRIKKLSLTVEGCGNEYFEDVMGNSAWGTSSDIYDLMTYLLGAPPLRHIEELSVRFEVIIQMRLGQEKLTRCIYKLDPAVLPRHTLRVLDLDFCRLESPAQGGAGVSFPCLTALRLYRCSSLMQDLEGLVRAAAPRLRSMHIQDHRFYGPPGSRSDRFKLHSPSLTDLTLVDTSGSICLQGTELDTPCLRTFKYNTFIFTGLWMKSQPTKLARVDLTLQWIIRTYGDNRSQLVLPRSAQVWQFLGHFRHVKAIRFKVQKIWCIAVNEDAQHEHLVMLPGLERLELEGFADPDPRHATAIANLLHCCPVLRDLRIRILRDPYQTSYDGESNVASSSSDFDVSMDLFRRRFSKEMVPLMLDRDDDGSSRVAELPGLTGCRFNCLENHLKKVTLRFDQLKELDSFEVRLAKFFAENCMGLEALQIDDGKHNFLSHINWMVQKWRTDALEQRKQIIGRESADSSKQFRKRKGDTAVEHKVETKRNYRKQT</sequence>
<dbReference type="EnsemblPlants" id="TraesCS2B02G089900.1">
    <property type="protein sequence ID" value="TraesCS2B02G089900.1.cds1"/>
    <property type="gene ID" value="TraesCS2B02G089900"/>
</dbReference>
<dbReference type="InterPro" id="IPR053781">
    <property type="entry name" value="F-box_AtFBL13-like"/>
</dbReference>
<evidence type="ECO:0008006" key="6">
    <source>
        <dbReference type="Google" id="ProtNLM"/>
    </source>
</evidence>
<reference evidence="4" key="1">
    <citation type="submission" date="2018-08" db="EMBL/GenBank/DDBJ databases">
        <authorList>
            <person name="Rossello M."/>
        </authorList>
    </citation>
    <scope>NUCLEOTIDE SEQUENCE [LARGE SCALE GENOMIC DNA]</scope>
    <source>
        <strain evidence="4">cv. Chinese Spring</strain>
    </source>
</reference>
<dbReference type="InterPro" id="IPR055302">
    <property type="entry name" value="F-box_dom-containing"/>
</dbReference>
<dbReference type="InterPro" id="IPR001810">
    <property type="entry name" value="F-box_dom"/>
</dbReference>
<organism evidence="4">
    <name type="scientific">Triticum aestivum</name>
    <name type="common">Wheat</name>
    <dbReference type="NCBI Taxonomy" id="4565"/>
    <lineage>
        <taxon>Eukaryota</taxon>
        <taxon>Viridiplantae</taxon>
        <taxon>Streptophyta</taxon>
        <taxon>Embryophyta</taxon>
        <taxon>Tracheophyta</taxon>
        <taxon>Spermatophyta</taxon>
        <taxon>Magnoliopsida</taxon>
        <taxon>Liliopsida</taxon>
        <taxon>Poales</taxon>
        <taxon>Poaceae</taxon>
        <taxon>BOP clade</taxon>
        <taxon>Pooideae</taxon>
        <taxon>Triticodae</taxon>
        <taxon>Triticeae</taxon>
        <taxon>Triticinae</taxon>
        <taxon>Triticum</taxon>
    </lineage>
</organism>
<evidence type="ECO:0000259" key="2">
    <source>
        <dbReference type="Pfam" id="PF00646"/>
    </source>
</evidence>
<dbReference type="Gene3D" id="3.80.10.10">
    <property type="entry name" value="Ribonuclease Inhibitor"/>
    <property type="match status" value="1"/>
</dbReference>
<dbReference type="Proteomes" id="UP000019116">
    <property type="component" value="Chromosome 2B"/>
</dbReference>
<dbReference type="Gramene" id="TraesCS2B02G089900.1">
    <property type="protein sequence ID" value="TraesCS2B02G089900.1.cds1"/>
    <property type="gene ID" value="TraesCS2B02G089900"/>
</dbReference>
<name>A0A3B6BZ46_WHEAT</name>
<feature type="region of interest" description="Disordered" evidence="1">
    <location>
        <begin position="549"/>
        <end position="579"/>
    </location>
</feature>
<dbReference type="Gramene" id="TraesCS2B03G0203900.1">
    <property type="protein sequence ID" value="TraesCS2B03G0203900.1.CDS1"/>
    <property type="gene ID" value="TraesCS2B03G0203900"/>
</dbReference>
<protein>
    <recommendedName>
        <fullName evidence="6">F-box domain-containing protein</fullName>
    </recommendedName>
</protein>
<proteinExistence type="predicted"/>
<dbReference type="Pfam" id="PF00646">
    <property type="entry name" value="F-box"/>
    <property type="match status" value="1"/>
</dbReference>
<dbReference type="InterPro" id="IPR032675">
    <property type="entry name" value="LRR_dom_sf"/>
</dbReference>
<keyword evidence="5" id="KW-1185">Reference proteome</keyword>
<dbReference type="Gramene" id="TraesWEE_scaffold_096101_01G000200.1">
    <property type="protein sequence ID" value="TraesWEE_scaffold_096101_01G000200.1"/>
    <property type="gene ID" value="TraesWEE_scaffold_096101_01G000200"/>
</dbReference>
<dbReference type="SUPFAM" id="SSF52047">
    <property type="entry name" value="RNI-like"/>
    <property type="match status" value="1"/>
</dbReference>
<dbReference type="CDD" id="cd22160">
    <property type="entry name" value="F-box_AtFBL13-like"/>
    <property type="match status" value="1"/>
</dbReference>
<feature type="compositionally biased region" description="Basic and acidic residues" evidence="1">
    <location>
        <begin position="561"/>
        <end position="573"/>
    </location>
</feature>
<feature type="domain" description="F-box/LRR-repeat protein 15/At3g58940/PEG3-like LRR" evidence="3">
    <location>
        <begin position="168"/>
        <end position="284"/>
    </location>
</feature>
<reference evidence="4" key="2">
    <citation type="submission" date="2018-10" db="UniProtKB">
        <authorList>
            <consortium name="EnsemblPlants"/>
        </authorList>
    </citation>
    <scope>IDENTIFICATION</scope>
</reference>
<dbReference type="PANTHER" id="PTHR32141:SF97">
    <property type="entry name" value="OS04G0231400 PROTEIN"/>
    <property type="match status" value="1"/>
</dbReference>
<dbReference type="Gramene" id="TraesCAD_scaffold_067491_01G000100.1">
    <property type="protein sequence ID" value="TraesCAD_scaffold_067491_01G000100.1"/>
    <property type="gene ID" value="TraesCAD_scaffold_067491_01G000100"/>
</dbReference>
<dbReference type="SUPFAM" id="SSF81383">
    <property type="entry name" value="F-box domain"/>
    <property type="match status" value="1"/>
</dbReference>
<feature type="domain" description="F-box" evidence="2">
    <location>
        <begin position="7"/>
        <end position="41"/>
    </location>
</feature>
<accession>A0A3B6BZ46</accession>